<dbReference type="Proteomes" id="UP000594263">
    <property type="component" value="Unplaced"/>
</dbReference>
<sequence>MDWVSSLQSLPIRCVSFPDPSDVKGLSRYGKPHGRCCAGRDSLAGQGHIKRNLSNKILAAGAAVVHGLGGEIFFLNQSLSWRRHESTGKFSASAVPKGSAKSSESEETIPSWADPDADEPPPWARDDGKQSATQESFDIPFYVYLIGSAITAIAAIGSVFEYLNKNPVFGVLESDNFFYTPLLGFFFFTGIPTSGFLWLKSVQAANKEAEEQDKRDGFL</sequence>
<protein>
    <recommendedName>
        <fullName evidence="5">Transmembrane protein</fullName>
    </recommendedName>
</protein>
<feature type="transmembrane region" description="Helical" evidence="2">
    <location>
        <begin position="57"/>
        <end position="75"/>
    </location>
</feature>
<dbReference type="Gramene" id="Kaladp0457s0025.1.v1.1">
    <property type="protein sequence ID" value="Kaladp0457s0025.1.v1.1"/>
    <property type="gene ID" value="Kaladp0457s0025.v1.1"/>
</dbReference>
<accession>A0A7N0VAN3</accession>
<evidence type="ECO:0000256" key="1">
    <source>
        <dbReference type="SAM" id="MobiDB-lite"/>
    </source>
</evidence>
<keyword evidence="2" id="KW-0472">Membrane</keyword>
<evidence type="ECO:0000313" key="4">
    <source>
        <dbReference type="Proteomes" id="UP000594263"/>
    </source>
</evidence>
<feature type="region of interest" description="Disordered" evidence="1">
    <location>
        <begin position="90"/>
        <end position="130"/>
    </location>
</feature>
<proteinExistence type="predicted"/>
<feature type="transmembrane region" description="Helical" evidence="2">
    <location>
        <begin position="177"/>
        <end position="199"/>
    </location>
</feature>
<reference evidence="3" key="1">
    <citation type="submission" date="2021-01" db="UniProtKB">
        <authorList>
            <consortium name="EnsemblPlants"/>
        </authorList>
    </citation>
    <scope>IDENTIFICATION</scope>
</reference>
<evidence type="ECO:0000313" key="3">
    <source>
        <dbReference type="EnsemblPlants" id="Kaladp0457s0025.1.v1.1"/>
    </source>
</evidence>
<keyword evidence="2" id="KW-0812">Transmembrane</keyword>
<evidence type="ECO:0008006" key="5">
    <source>
        <dbReference type="Google" id="ProtNLM"/>
    </source>
</evidence>
<organism evidence="3 4">
    <name type="scientific">Kalanchoe fedtschenkoi</name>
    <name type="common">Lavender scallops</name>
    <name type="synonym">South American air plant</name>
    <dbReference type="NCBI Taxonomy" id="63787"/>
    <lineage>
        <taxon>Eukaryota</taxon>
        <taxon>Viridiplantae</taxon>
        <taxon>Streptophyta</taxon>
        <taxon>Embryophyta</taxon>
        <taxon>Tracheophyta</taxon>
        <taxon>Spermatophyta</taxon>
        <taxon>Magnoliopsida</taxon>
        <taxon>eudicotyledons</taxon>
        <taxon>Gunneridae</taxon>
        <taxon>Pentapetalae</taxon>
        <taxon>Saxifragales</taxon>
        <taxon>Crassulaceae</taxon>
        <taxon>Kalanchoe</taxon>
    </lineage>
</organism>
<dbReference type="PANTHER" id="PTHR36042">
    <property type="entry name" value="OS05G0490900 PROTEIN"/>
    <property type="match status" value="1"/>
</dbReference>
<keyword evidence="2" id="KW-1133">Transmembrane helix</keyword>
<evidence type="ECO:0000256" key="2">
    <source>
        <dbReference type="SAM" id="Phobius"/>
    </source>
</evidence>
<name>A0A7N0VAN3_KALFE</name>
<dbReference type="PANTHER" id="PTHR36042:SF1">
    <property type="entry name" value="OS05G0490900 PROTEIN"/>
    <property type="match status" value="1"/>
</dbReference>
<keyword evidence="4" id="KW-1185">Reference proteome</keyword>
<dbReference type="EnsemblPlants" id="Kaladp0457s0025.1.v1.1">
    <property type="protein sequence ID" value="Kaladp0457s0025.1.v1.1"/>
    <property type="gene ID" value="Kaladp0457s0025.v1.1"/>
</dbReference>
<dbReference type="AlphaFoldDB" id="A0A7N0VAN3"/>
<feature type="transmembrane region" description="Helical" evidence="2">
    <location>
        <begin position="139"/>
        <end position="157"/>
    </location>
</feature>